<evidence type="ECO:0000256" key="7">
    <source>
        <dbReference type="ARBA" id="ARBA00023125"/>
    </source>
</evidence>
<evidence type="ECO:0000256" key="10">
    <source>
        <dbReference type="HAMAP-Rule" id="MF_01470"/>
    </source>
</evidence>
<name>A0ABT7QLR5_9GAMM</name>
<dbReference type="Gene3D" id="1.20.120.920">
    <property type="entry name" value="CRISPR-associated endonuclease Cas1, C-terminal domain"/>
    <property type="match status" value="1"/>
</dbReference>
<comment type="subunit">
    <text evidence="9 10">Homodimer, forms a heterotetramer with a Cas2 homodimer.</text>
</comment>
<keyword evidence="3 10" id="KW-0255">Endonuclease</keyword>
<comment type="caution">
    <text evidence="12">The sequence shown here is derived from an EMBL/GenBank/DDBJ whole genome shotgun (WGS) entry which is preliminary data.</text>
</comment>
<keyword evidence="5 10" id="KW-0460">Magnesium</keyword>
<protein>
    <recommendedName>
        <fullName evidence="10">CRISPR-associated endonuclease Cas1</fullName>
        <ecNumber evidence="10">3.1.-.-</ecNumber>
    </recommendedName>
</protein>
<dbReference type="Pfam" id="PF01867">
    <property type="entry name" value="Cas_Cas1"/>
    <property type="match status" value="1"/>
</dbReference>
<reference evidence="12" key="1">
    <citation type="submission" date="2022-08" db="EMBL/GenBank/DDBJ databases">
        <authorList>
            <person name="Dzunkova M."/>
            <person name="La Clair J."/>
            <person name="Tyml T."/>
            <person name="Doud D."/>
            <person name="Schulz F."/>
            <person name="Piquer S."/>
            <person name="Porcel Sanchis D."/>
            <person name="Osborn A."/>
            <person name="Robinson D."/>
            <person name="Louie K.B."/>
            <person name="Bowen B.P."/>
            <person name="Bowers R."/>
            <person name="Lee J."/>
            <person name="Arnau Llombart V."/>
            <person name="Diaz Villanueva W."/>
            <person name="Gosliner T."/>
            <person name="Northen T."/>
            <person name="Cheng J.-F."/>
            <person name="Burkart M.D."/>
            <person name="Woyke T."/>
        </authorList>
    </citation>
    <scope>NUCLEOTIDE SEQUENCE</scope>
    <source>
        <strain evidence="12">Df01</strain>
    </source>
</reference>
<evidence type="ECO:0000256" key="2">
    <source>
        <dbReference type="ARBA" id="ARBA00022723"/>
    </source>
</evidence>
<evidence type="ECO:0000313" key="13">
    <source>
        <dbReference type="Proteomes" id="UP001168167"/>
    </source>
</evidence>
<keyword evidence="1 10" id="KW-0540">Nuclease</keyword>
<dbReference type="NCBIfam" id="TIGR04329">
    <property type="entry name" value="cas1_PREFRAN"/>
    <property type="match status" value="1"/>
</dbReference>
<gene>
    <name evidence="10 12" type="primary">cas1</name>
    <name evidence="12" type="ORF">NQX30_04305</name>
</gene>
<evidence type="ECO:0000256" key="3">
    <source>
        <dbReference type="ARBA" id="ARBA00022759"/>
    </source>
</evidence>
<feature type="binding site" evidence="10">
    <location>
        <position position="224"/>
    </location>
    <ligand>
        <name>Mn(2+)</name>
        <dbReference type="ChEBI" id="CHEBI:29035"/>
    </ligand>
</feature>
<comment type="cofactor">
    <cofactor evidence="10">
        <name>Mg(2+)</name>
        <dbReference type="ChEBI" id="CHEBI:18420"/>
    </cofactor>
    <cofactor evidence="10">
        <name>Mn(2+)</name>
        <dbReference type="ChEBI" id="CHEBI:29035"/>
    </cofactor>
</comment>
<evidence type="ECO:0000256" key="4">
    <source>
        <dbReference type="ARBA" id="ARBA00022801"/>
    </source>
</evidence>
<keyword evidence="7 10" id="KW-0238">DNA-binding</keyword>
<feature type="binding site" evidence="10">
    <location>
        <position position="163"/>
    </location>
    <ligand>
        <name>Mn(2+)</name>
        <dbReference type="ChEBI" id="CHEBI:29035"/>
    </ligand>
</feature>
<evidence type="ECO:0000256" key="11">
    <source>
        <dbReference type="SAM" id="Phobius"/>
    </source>
</evidence>
<dbReference type="Proteomes" id="UP001168167">
    <property type="component" value="Unassembled WGS sequence"/>
</dbReference>
<dbReference type="EMBL" id="JANQAO010000002">
    <property type="protein sequence ID" value="MDM5147592.1"/>
    <property type="molecule type" value="Genomic_DNA"/>
</dbReference>
<reference evidence="12" key="2">
    <citation type="journal article" date="2023" name="Microbiome">
        <title>Synthase-selected sorting approach identifies a beta-lactone synthase in a nudibranch symbiotic bacterium.</title>
        <authorList>
            <person name="Dzunkova M."/>
            <person name="La Clair J.J."/>
            <person name="Tyml T."/>
            <person name="Doud D."/>
            <person name="Schulz F."/>
            <person name="Piquer-Esteban S."/>
            <person name="Porcel Sanchis D."/>
            <person name="Osborn A."/>
            <person name="Robinson D."/>
            <person name="Louie K.B."/>
            <person name="Bowen B.P."/>
            <person name="Bowers R.M."/>
            <person name="Lee J."/>
            <person name="Arnau V."/>
            <person name="Diaz-Villanueva W."/>
            <person name="Stepanauskas R."/>
            <person name="Gosliner T."/>
            <person name="Date S.V."/>
            <person name="Northen T.R."/>
            <person name="Cheng J.F."/>
            <person name="Burkart M.D."/>
            <person name="Woyke T."/>
        </authorList>
    </citation>
    <scope>NUCLEOTIDE SEQUENCE</scope>
    <source>
        <strain evidence="12">Df01</strain>
    </source>
</reference>
<evidence type="ECO:0000256" key="6">
    <source>
        <dbReference type="ARBA" id="ARBA00023118"/>
    </source>
</evidence>
<dbReference type="PANTHER" id="PTHR34353:SF2">
    <property type="entry name" value="CRISPR-ASSOCIATED ENDONUCLEASE CAS1 1"/>
    <property type="match status" value="1"/>
</dbReference>
<dbReference type="InterPro" id="IPR002729">
    <property type="entry name" value="CRISPR-assoc_Cas1"/>
</dbReference>
<dbReference type="NCBIfam" id="TIGR00287">
    <property type="entry name" value="cas1"/>
    <property type="match status" value="1"/>
</dbReference>
<comment type="similarity">
    <text evidence="10">Belongs to the CRISPR-associated endonuclease Cas1 family.</text>
</comment>
<keyword evidence="2 10" id="KW-0479">Metal-binding</keyword>
<dbReference type="PANTHER" id="PTHR34353">
    <property type="entry name" value="CRISPR-ASSOCIATED ENDONUCLEASE CAS1 1"/>
    <property type="match status" value="1"/>
</dbReference>
<evidence type="ECO:0000256" key="5">
    <source>
        <dbReference type="ARBA" id="ARBA00022842"/>
    </source>
</evidence>
<feature type="binding site" evidence="10">
    <location>
        <position position="239"/>
    </location>
    <ligand>
        <name>Mn(2+)</name>
        <dbReference type="ChEBI" id="CHEBI:29035"/>
    </ligand>
</feature>
<proteinExistence type="inferred from homology"/>
<keyword evidence="11" id="KW-0812">Transmembrane</keyword>
<keyword evidence="13" id="KW-1185">Reference proteome</keyword>
<organism evidence="12 13">
    <name type="scientific">Candidatus Doriopsillibacter californiensis</name>
    <dbReference type="NCBI Taxonomy" id="2970740"/>
    <lineage>
        <taxon>Bacteria</taxon>
        <taxon>Pseudomonadati</taxon>
        <taxon>Pseudomonadota</taxon>
        <taxon>Gammaproteobacteria</taxon>
        <taxon>Candidatus Tethybacterales</taxon>
        <taxon>Candidatus Persebacteraceae</taxon>
        <taxon>Candidatus Doriopsillibacter</taxon>
    </lineage>
</organism>
<dbReference type="GO" id="GO:0004519">
    <property type="term" value="F:endonuclease activity"/>
    <property type="evidence" value="ECO:0007669"/>
    <property type="project" value="UniProtKB-KW"/>
</dbReference>
<keyword evidence="8 10" id="KW-0464">Manganese</keyword>
<evidence type="ECO:0000256" key="9">
    <source>
        <dbReference type="ARBA" id="ARBA00038592"/>
    </source>
</evidence>
<dbReference type="InterPro" id="IPR027617">
    <property type="entry name" value="Cas1_PREFRAN"/>
</dbReference>
<comment type="function">
    <text evidence="10">CRISPR (clustered regularly interspaced short palindromic repeat), is an adaptive immune system that provides protection against mobile genetic elements (viruses, transposable elements and conjugative plasmids). CRISPR clusters contain spacers, sequences complementary to antecedent mobile elements, and target invading nucleic acids. CRISPR clusters are transcribed and processed into CRISPR RNA (crRNA). Acts as a dsDNA endonuclease. Involved in the integration of spacer DNA into the CRISPR cassette.</text>
</comment>
<dbReference type="CDD" id="cd09634">
    <property type="entry name" value="Cas1_I-II-III"/>
    <property type="match status" value="1"/>
</dbReference>
<evidence type="ECO:0000313" key="12">
    <source>
        <dbReference type="EMBL" id="MDM5147592.1"/>
    </source>
</evidence>
<evidence type="ECO:0000256" key="1">
    <source>
        <dbReference type="ARBA" id="ARBA00022722"/>
    </source>
</evidence>
<dbReference type="InterPro" id="IPR050646">
    <property type="entry name" value="Cas1"/>
</dbReference>
<dbReference type="EC" id="3.1.-.-" evidence="10"/>
<keyword evidence="11" id="KW-0472">Membrane</keyword>
<accession>A0ABT7QLR5</accession>
<keyword evidence="4 10" id="KW-0378">Hydrolase</keyword>
<keyword evidence="11" id="KW-1133">Transmembrane helix</keyword>
<evidence type="ECO:0000256" key="8">
    <source>
        <dbReference type="ARBA" id="ARBA00023211"/>
    </source>
</evidence>
<dbReference type="InterPro" id="IPR042206">
    <property type="entry name" value="CRISPR-assoc_Cas1_C"/>
</dbReference>
<keyword evidence="6 10" id="KW-0051">Antiviral defense</keyword>
<dbReference type="HAMAP" id="MF_01470">
    <property type="entry name" value="Cas1"/>
    <property type="match status" value="1"/>
</dbReference>
<sequence>MLSAPDFKQKQIVLALLSRGDKLSFKNDNIIIRGEDENIKHQSTCYRLFALFIVGHVVVTSGLLQRAKKFGFSLILMGHNLTVYGQFNNKTEGNVVLRKRQYDYENTDLAQHLVMNKIQQQREVLKNIRNKDEKKRIAIQHLQNHEARLPSPDLDLQNLLGLEGSAARVYFQQLFGRESWHGRKPRAKQDPTNTLLDIGYTLLFNFVEGLLNLYGFDLYRGVYHQQFYQRKSLVCDLVEPFRPIIDSRIRKAFSLGQVNVEDFDVIQGQYRLFGEKSRSYLKWLLEEILTHKQGMFLYTQQYYRCFMRQKPVDEYPLFNKFLNEKC</sequence>
<feature type="transmembrane region" description="Helical" evidence="11">
    <location>
        <begin position="46"/>
        <end position="64"/>
    </location>
</feature>